<evidence type="ECO:0000313" key="2">
    <source>
        <dbReference type="EMBL" id="MBX0305730.1"/>
    </source>
</evidence>
<dbReference type="Proteomes" id="UP000783863">
    <property type="component" value="Unassembled WGS sequence"/>
</dbReference>
<feature type="region of interest" description="Disordered" evidence="1">
    <location>
        <begin position="1"/>
        <end position="29"/>
    </location>
</feature>
<dbReference type="RefSeq" id="WP_220589923.1">
    <property type="nucleotide sequence ID" value="NZ_RKLQ01000005.1"/>
</dbReference>
<proteinExistence type="predicted"/>
<accession>A0A8J7YGS4</accession>
<organism evidence="2 3">
    <name type="scientific">Haloarcula salinisoli</name>
    <dbReference type="NCBI Taxonomy" id="2487746"/>
    <lineage>
        <taxon>Archaea</taxon>
        <taxon>Methanobacteriati</taxon>
        <taxon>Methanobacteriota</taxon>
        <taxon>Stenosarchaea group</taxon>
        <taxon>Halobacteria</taxon>
        <taxon>Halobacteriales</taxon>
        <taxon>Haloarculaceae</taxon>
        <taxon>Haloarcula</taxon>
    </lineage>
</organism>
<sequence length="200" mass="22250">MSTDASSRDDSTHREATKSESTSPDFPTLTVTAEGVAERRQQVGTSMSCIETTPVQLSFTTTLGSESEWEGLVNPTFRTHYPTIERGAFVDRLLGDLDSAAVYERQSSCPTEAPKWDLAIEAPASEWKRLMMAFLVRDDRDDEDRAYQAVSNLQQLLTSRFANAGVALAALDLVDEYDLDHSTETFHKYIRDNLEGSEDG</sequence>
<feature type="compositionally biased region" description="Basic and acidic residues" evidence="1">
    <location>
        <begin position="1"/>
        <end position="18"/>
    </location>
</feature>
<dbReference type="EMBL" id="RKLQ01000005">
    <property type="protein sequence ID" value="MBX0305730.1"/>
    <property type="molecule type" value="Genomic_DNA"/>
</dbReference>
<gene>
    <name evidence="2" type="ORF">EGD98_18980</name>
</gene>
<protein>
    <submittedName>
        <fullName evidence="2">Uncharacterized protein</fullName>
    </submittedName>
</protein>
<comment type="caution">
    <text evidence="2">The sequence shown here is derived from an EMBL/GenBank/DDBJ whole genome shotgun (WGS) entry which is preliminary data.</text>
</comment>
<reference evidence="2" key="1">
    <citation type="submission" date="2021-06" db="EMBL/GenBank/DDBJ databases">
        <title>Halomicroarcula sp. F24A a new haloarchaeum isolated from saline soil.</title>
        <authorList>
            <person name="Duran-Viseras A."/>
            <person name="Sanchez-Porro C."/>
            <person name="Ventosa A."/>
        </authorList>
    </citation>
    <scope>NUCLEOTIDE SEQUENCE</scope>
    <source>
        <strain evidence="2">F24A</strain>
    </source>
</reference>
<name>A0A8J7YGS4_9EURY</name>
<feature type="compositionally biased region" description="Polar residues" evidence="1">
    <location>
        <begin position="19"/>
        <end position="29"/>
    </location>
</feature>
<keyword evidence="3" id="KW-1185">Reference proteome</keyword>
<evidence type="ECO:0000313" key="3">
    <source>
        <dbReference type="Proteomes" id="UP000783863"/>
    </source>
</evidence>
<evidence type="ECO:0000256" key="1">
    <source>
        <dbReference type="SAM" id="MobiDB-lite"/>
    </source>
</evidence>
<dbReference type="AlphaFoldDB" id="A0A8J7YGS4"/>